<dbReference type="Gene3D" id="3.90.70.10">
    <property type="entry name" value="Cysteine proteinases"/>
    <property type="match status" value="1"/>
</dbReference>
<dbReference type="AlphaFoldDB" id="A0A7Z7IRJ1"/>
<accession>A0A7Z7IRJ1</accession>
<dbReference type="Pfam" id="PF00112">
    <property type="entry name" value="Peptidase_C1"/>
    <property type="match status" value="1"/>
</dbReference>
<feature type="domain" description="Peptidase C1A papain C-terminal" evidence="2">
    <location>
        <begin position="129"/>
        <end position="294"/>
    </location>
</feature>
<sequence length="310" mass="33700">MLALTAVGALTAALPSCRSAQPYQNSEQPDHSDEEPVELDDYGYDLDVPESESPETPTRRGTVPPAASVRTEWLPPVGRQTMPNCFVWASVYGLATFYAARKSGIPPTSRARQAGPDYAYVRYEIASKTEQNSCKGGQITKCLDWLRSNGGTPSLAAAPNHGRQESKPSCGVNWSAYGSQAIPPEPSFLIPEYKTTKITGPDGLNNLRTVIASGVPIAFGTSLYTDFMRYRGSPSPYVGNKEFVKNKGGTKAGHVMLIVAYDDAYTKTTGAVRIQNSWGRRWGEKGFVWMAYDTLESQAQGYGVYVPDSA</sequence>
<name>A0A7Z7IRJ1_9MYCO</name>
<dbReference type="GO" id="GO:0008234">
    <property type="term" value="F:cysteine-type peptidase activity"/>
    <property type="evidence" value="ECO:0007669"/>
    <property type="project" value="InterPro"/>
</dbReference>
<feature type="compositionally biased region" description="Polar residues" evidence="1">
    <location>
        <begin position="18"/>
        <end position="27"/>
    </location>
</feature>
<dbReference type="InterPro" id="IPR038765">
    <property type="entry name" value="Papain-like_cys_pep_sf"/>
</dbReference>
<gene>
    <name evidence="3" type="ORF">MSIMFB_04873</name>
</gene>
<dbReference type="Proteomes" id="UP000554965">
    <property type="component" value="Unassembled WGS sequence"/>
</dbReference>
<evidence type="ECO:0000259" key="2">
    <source>
        <dbReference type="Pfam" id="PF00112"/>
    </source>
</evidence>
<proteinExistence type="predicted"/>
<dbReference type="EMBL" id="OCTY01000002">
    <property type="protein sequence ID" value="SOJ57395.1"/>
    <property type="molecule type" value="Genomic_DNA"/>
</dbReference>
<reference evidence="3 4" key="1">
    <citation type="submission" date="2017-10" db="EMBL/GenBank/DDBJ databases">
        <authorList>
            <consortium name="Urmite Genomes"/>
        </authorList>
    </citation>
    <scope>NUCLEOTIDE SEQUENCE [LARGE SCALE GENOMIC DNA]</scope>
    <source>
        <strain evidence="3 4">FB-527</strain>
    </source>
</reference>
<evidence type="ECO:0000313" key="4">
    <source>
        <dbReference type="Proteomes" id="UP000554965"/>
    </source>
</evidence>
<dbReference type="GO" id="GO:0006508">
    <property type="term" value="P:proteolysis"/>
    <property type="evidence" value="ECO:0007669"/>
    <property type="project" value="InterPro"/>
</dbReference>
<feature type="compositionally biased region" description="Acidic residues" evidence="1">
    <location>
        <begin position="32"/>
        <end position="53"/>
    </location>
</feature>
<evidence type="ECO:0000256" key="1">
    <source>
        <dbReference type="SAM" id="MobiDB-lite"/>
    </source>
</evidence>
<feature type="region of interest" description="Disordered" evidence="1">
    <location>
        <begin position="17"/>
        <end position="67"/>
    </location>
</feature>
<protein>
    <recommendedName>
        <fullName evidence="2">Peptidase C1A papain C-terminal domain-containing protein</fullName>
    </recommendedName>
</protein>
<comment type="caution">
    <text evidence="3">The sequence shown here is derived from an EMBL/GenBank/DDBJ whole genome shotgun (WGS) entry which is preliminary data.</text>
</comment>
<organism evidence="3 4">
    <name type="scientific">Mycobacterium simulans</name>
    <dbReference type="NCBI Taxonomy" id="627089"/>
    <lineage>
        <taxon>Bacteria</taxon>
        <taxon>Bacillati</taxon>
        <taxon>Actinomycetota</taxon>
        <taxon>Actinomycetes</taxon>
        <taxon>Mycobacteriales</taxon>
        <taxon>Mycobacteriaceae</taxon>
        <taxon>Mycobacterium</taxon>
    </lineage>
</organism>
<dbReference type="SUPFAM" id="SSF54001">
    <property type="entry name" value="Cysteine proteinases"/>
    <property type="match status" value="1"/>
</dbReference>
<dbReference type="CDD" id="cd02619">
    <property type="entry name" value="Peptidase_C1"/>
    <property type="match status" value="1"/>
</dbReference>
<dbReference type="InterPro" id="IPR000668">
    <property type="entry name" value="Peptidase_C1A_C"/>
</dbReference>
<evidence type="ECO:0000313" key="3">
    <source>
        <dbReference type="EMBL" id="SOJ57395.1"/>
    </source>
</evidence>
<keyword evidence="4" id="KW-1185">Reference proteome</keyword>